<accession>A0AAD6CR67</accession>
<organism evidence="1 2">
    <name type="scientific">Penicillium frequentans</name>
    <dbReference type="NCBI Taxonomy" id="3151616"/>
    <lineage>
        <taxon>Eukaryota</taxon>
        <taxon>Fungi</taxon>
        <taxon>Dikarya</taxon>
        <taxon>Ascomycota</taxon>
        <taxon>Pezizomycotina</taxon>
        <taxon>Eurotiomycetes</taxon>
        <taxon>Eurotiomycetidae</taxon>
        <taxon>Eurotiales</taxon>
        <taxon>Aspergillaceae</taxon>
        <taxon>Penicillium</taxon>
    </lineage>
</organism>
<dbReference type="AlphaFoldDB" id="A0AAD6CR67"/>
<keyword evidence="2" id="KW-1185">Reference proteome</keyword>
<comment type="caution">
    <text evidence="1">The sequence shown here is derived from an EMBL/GenBank/DDBJ whole genome shotgun (WGS) entry which is preliminary data.</text>
</comment>
<dbReference type="Proteomes" id="UP001220324">
    <property type="component" value="Unassembled WGS sequence"/>
</dbReference>
<reference evidence="1 2" key="1">
    <citation type="journal article" date="2023" name="IMA Fungus">
        <title>Comparative genomic study of the Penicillium genus elucidates a diverse pangenome and 15 lateral gene transfer events.</title>
        <authorList>
            <person name="Petersen C."/>
            <person name="Sorensen T."/>
            <person name="Nielsen M.R."/>
            <person name="Sondergaard T.E."/>
            <person name="Sorensen J.L."/>
            <person name="Fitzpatrick D.A."/>
            <person name="Frisvad J.C."/>
            <person name="Nielsen K.L."/>
        </authorList>
    </citation>
    <scope>NUCLEOTIDE SEQUENCE [LARGE SCALE GENOMIC DNA]</scope>
    <source>
        <strain evidence="1 2">IBT 35679</strain>
    </source>
</reference>
<name>A0AAD6CR67_9EURO</name>
<proteinExistence type="predicted"/>
<evidence type="ECO:0000313" key="2">
    <source>
        <dbReference type="Proteomes" id="UP001220324"/>
    </source>
</evidence>
<dbReference type="EMBL" id="JAQIZZ010000007">
    <property type="protein sequence ID" value="KAJ5532156.1"/>
    <property type="molecule type" value="Genomic_DNA"/>
</dbReference>
<sequence>MLKCLACSEISHYASTVLVVPVEWGIPVTISTFAAVPNAKSAPSFMHNTQQEKLVKALSPVPEYALAPSRPALPHVEADSFVKNHHIRSSQHAMILCACPKLAQSNTQTMDLGASPYTASASPSAISVPIGLIMYTRKGWHTS</sequence>
<evidence type="ECO:0000313" key="1">
    <source>
        <dbReference type="EMBL" id="KAJ5532156.1"/>
    </source>
</evidence>
<gene>
    <name evidence="1" type="ORF">N7494_008708</name>
</gene>
<protein>
    <submittedName>
        <fullName evidence="1">Uncharacterized protein</fullName>
    </submittedName>
</protein>